<dbReference type="InterPro" id="IPR050186">
    <property type="entry name" value="TPT_transporter"/>
</dbReference>
<feature type="transmembrane region" description="Helical" evidence="5">
    <location>
        <begin position="215"/>
        <end position="234"/>
    </location>
</feature>
<reference evidence="7" key="1">
    <citation type="journal article" date="2014" name="Nat. Genet.">
        <title>Genome and transcriptome of the porcine whipworm Trichuris suis.</title>
        <authorList>
            <person name="Jex A.R."/>
            <person name="Nejsum P."/>
            <person name="Schwarz E.M."/>
            <person name="Hu L."/>
            <person name="Young N.D."/>
            <person name="Hall R.S."/>
            <person name="Korhonen P.K."/>
            <person name="Liao S."/>
            <person name="Thamsborg S."/>
            <person name="Xia J."/>
            <person name="Xu P."/>
            <person name="Wang S."/>
            <person name="Scheerlinck J.P."/>
            <person name="Hofmann A."/>
            <person name="Sternberg P.W."/>
            <person name="Wang J."/>
            <person name="Gasser R.B."/>
        </authorList>
    </citation>
    <scope>NUCLEOTIDE SEQUENCE [LARGE SCALE GENOMIC DNA]</scope>
    <source>
        <strain evidence="7">DCEP-RM93F</strain>
    </source>
</reference>
<feature type="transmembrane region" description="Helical" evidence="5">
    <location>
        <begin position="157"/>
        <end position="175"/>
    </location>
</feature>
<dbReference type="Pfam" id="PF03151">
    <property type="entry name" value="TPT"/>
    <property type="match status" value="1"/>
</dbReference>
<feature type="transmembrane region" description="Helical" evidence="5">
    <location>
        <begin position="103"/>
        <end position="126"/>
    </location>
</feature>
<dbReference type="AlphaFoldDB" id="A0A085NMH9"/>
<feature type="transmembrane region" description="Helical" evidence="5">
    <location>
        <begin position="60"/>
        <end position="82"/>
    </location>
</feature>
<evidence type="ECO:0000313" key="7">
    <source>
        <dbReference type="EMBL" id="KFD70675.1"/>
    </source>
</evidence>
<organism evidence="7">
    <name type="scientific">Trichuris suis</name>
    <name type="common">pig whipworm</name>
    <dbReference type="NCBI Taxonomy" id="68888"/>
    <lineage>
        <taxon>Eukaryota</taxon>
        <taxon>Metazoa</taxon>
        <taxon>Ecdysozoa</taxon>
        <taxon>Nematoda</taxon>
        <taxon>Enoplea</taxon>
        <taxon>Dorylaimia</taxon>
        <taxon>Trichinellida</taxon>
        <taxon>Trichuridae</taxon>
        <taxon>Trichuris</taxon>
    </lineage>
</organism>
<dbReference type="InterPro" id="IPR037185">
    <property type="entry name" value="EmrE-like"/>
</dbReference>
<sequence>MAKKDGSLSFAQITIISMTTKSQILYQSLKIFVVVVSYWTVSISLVFVNKILLSGQEMPVIAPLSVTCFQCAVSAICCYGVCKFGRHFSKSFAPFMFNLRNCWQVAPLTFIFVGMVTANNLCLKYISVAFYYIARSTTVIFNVVFTYLILGQKSSFRVLFCCSMITFGFIIGVNQERFGGSFSFIGVILGVLSTVFVALNAIYTKKMLPLVEDSSWQLAFYNNFNSLFIFVPLILVSGEVADIMKLRHGFPHNFWLLLISSGIFGFLISYLTVLQVKVTSALTHNVSATAKSAFQTVLAVIVYSESKDMLWWTSNVVVLISSFAYSYVRHREMEAALSPERSYTLLKETEIVK</sequence>
<keyword evidence="3 5" id="KW-1133">Transmembrane helix</keyword>
<feature type="domain" description="Sugar phosphate transporter" evidence="6">
    <location>
        <begin position="30"/>
        <end position="326"/>
    </location>
</feature>
<accession>A0A085NMH9</accession>
<evidence type="ECO:0000256" key="5">
    <source>
        <dbReference type="SAM" id="Phobius"/>
    </source>
</evidence>
<dbReference type="InterPro" id="IPR004853">
    <property type="entry name" value="Sugar_P_trans_dom"/>
</dbReference>
<dbReference type="PANTHER" id="PTHR11132">
    <property type="entry name" value="SOLUTE CARRIER FAMILY 35"/>
    <property type="match status" value="1"/>
</dbReference>
<evidence type="ECO:0000256" key="4">
    <source>
        <dbReference type="ARBA" id="ARBA00023136"/>
    </source>
</evidence>
<name>A0A085NMH9_9BILA</name>
<comment type="subcellular location">
    <subcellularLocation>
        <location evidence="1">Membrane</location>
        <topology evidence="1">Multi-pass membrane protein</topology>
    </subcellularLocation>
</comment>
<keyword evidence="2 5" id="KW-0812">Transmembrane</keyword>
<feature type="transmembrane region" description="Helical" evidence="5">
    <location>
        <begin position="132"/>
        <end position="150"/>
    </location>
</feature>
<dbReference type="EMBL" id="KL367486">
    <property type="protein sequence ID" value="KFD70675.1"/>
    <property type="molecule type" value="Genomic_DNA"/>
</dbReference>
<dbReference type="Proteomes" id="UP000030758">
    <property type="component" value="Unassembled WGS sequence"/>
</dbReference>
<evidence type="ECO:0000259" key="6">
    <source>
        <dbReference type="Pfam" id="PF03151"/>
    </source>
</evidence>
<dbReference type="SUPFAM" id="SSF103481">
    <property type="entry name" value="Multidrug resistance efflux transporter EmrE"/>
    <property type="match status" value="1"/>
</dbReference>
<feature type="transmembrane region" description="Helical" evidence="5">
    <location>
        <begin position="309"/>
        <end position="328"/>
    </location>
</feature>
<evidence type="ECO:0000256" key="1">
    <source>
        <dbReference type="ARBA" id="ARBA00004141"/>
    </source>
</evidence>
<evidence type="ECO:0000256" key="3">
    <source>
        <dbReference type="ARBA" id="ARBA00022989"/>
    </source>
</evidence>
<feature type="transmembrane region" description="Helical" evidence="5">
    <location>
        <begin position="254"/>
        <end position="274"/>
    </location>
</feature>
<evidence type="ECO:0000256" key="2">
    <source>
        <dbReference type="ARBA" id="ARBA00022692"/>
    </source>
</evidence>
<protein>
    <recommendedName>
        <fullName evidence="6">Sugar phosphate transporter domain-containing protein</fullName>
    </recommendedName>
</protein>
<gene>
    <name evidence="7" type="ORF">M514_10458</name>
</gene>
<feature type="transmembrane region" description="Helical" evidence="5">
    <location>
        <begin position="181"/>
        <end position="203"/>
    </location>
</feature>
<feature type="transmembrane region" description="Helical" evidence="5">
    <location>
        <begin position="28"/>
        <end position="48"/>
    </location>
</feature>
<dbReference type="GO" id="GO:0016020">
    <property type="term" value="C:membrane"/>
    <property type="evidence" value="ECO:0007669"/>
    <property type="project" value="UniProtKB-SubCell"/>
</dbReference>
<proteinExistence type="predicted"/>
<keyword evidence="4 5" id="KW-0472">Membrane</keyword>